<sequence length="122" mass="14244">MRELRVLKWTRRVFADFLWWAFYQPLFKTGKVVMVEVFHFGGESFEVDSTKTWFFGKILYSVARELYQNEVSGESFIETMARCGTPVRVQTIASSELADLQNAHPALKDIDPEKLEVYFCFA</sequence>
<organism evidence="1 2">
    <name type="scientific">Candidatus Woykebacteria bacterium RBG_16_44_10</name>
    <dbReference type="NCBI Taxonomy" id="1802597"/>
    <lineage>
        <taxon>Bacteria</taxon>
        <taxon>Candidatus Woykeibacteriota</taxon>
    </lineage>
</organism>
<dbReference type="AlphaFoldDB" id="A0A1G1WFZ4"/>
<evidence type="ECO:0000313" key="2">
    <source>
        <dbReference type="Proteomes" id="UP000177588"/>
    </source>
</evidence>
<accession>A0A1G1WFZ4</accession>
<evidence type="ECO:0000313" key="1">
    <source>
        <dbReference type="EMBL" id="OGY26628.1"/>
    </source>
</evidence>
<reference evidence="1 2" key="1">
    <citation type="journal article" date="2016" name="Nat. Commun.">
        <title>Thousands of microbial genomes shed light on interconnected biogeochemical processes in an aquifer system.</title>
        <authorList>
            <person name="Anantharaman K."/>
            <person name="Brown C.T."/>
            <person name="Hug L.A."/>
            <person name="Sharon I."/>
            <person name="Castelle C.J."/>
            <person name="Probst A.J."/>
            <person name="Thomas B.C."/>
            <person name="Singh A."/>
            <person name="Wilkins M.J."/>
            <person name="Karaoz U."/>
            <person name="Brodie E.L."/>
            <person name="Williams K.H."/>
            <person name="Hubbard S.S."/>
            <person name="Banfield J.F."/>
        </authorList>
    </citation>
    <scope>NUCLEOTIDE SEQUENCE [LARGE SCALE GENOMIC DNA]</scope>
</reference>
<proteinExistence type="predicted"/>
<dbReference type="EMBL" id="MHCT01000003">
    <property type="protein sequence ID" value="OGY26628.1"/>
    <property type="molecule type" value="Genomic_DNA"/>
</dbReference>
<comment type="caution">
    <text evidence="1">The sequence shown here is derived from an EMBL/GenBank/DDBJ whole genome shotgun (WGS) entry which is preliminary data.</text>
</comment>
<gene>
    <name evidence="1" type="ORF">A2Z24_02295</name>
</gene>
<protein>
    <submittedName>
        <fullName evidence="1">Uncharacterized protein</fullName>
    </submittedName>
</protein>
<name>A0A1G1WFZ4_9BACT</name>
<dbReference type="Proteomes" id="UP000177588">
    <property type="component" value="Unassembled WGS sequence"/>
</dbReference>